<evidence type="ECO:0000313" key="3">
    <source>
        <dbReference type="Proteomes" id="UP000003781"/>
    </source>
</evidence>
<keyword evidence="1" id="KW-0812">Transmembrane</keyword>
<proteinExistence type="predicted"/>
<feature type="transmembrane region" description="Helical" evidence="1">
    <location>
        <begin position="225"/>
        <end position="242"/>
    </location>
</feature>
<dbReference type="RefSeq" id="WP_008274008.1">
    <property type="nucleotide sequence ID" value="NZ_AAXW01000004.1"/>
</dbReference>
<accession>A3IKZ5</accession>
<feature type="transmembrane region" description="Helical" evidence="1">
    <location>
        <begin position="468"/>
        <end position="488"/>
    </location>
</feature>
<comment type="caution">
    <text evidence="2">The sequence shown here is derived from an EMBL/GenBank/DDBJ whole genome shotgun (WGS) entry which is preliminary data.</text>
</comment>
<feature type="transmembrane region" description="Helical" evidence="1">
    <location>
        <begin position="440"/>
        <end position="462"/>
    </location>
</feature>
<feature type="transmembrane region" description="Helical" evidence="1">
    <location>
        <begin position="415"/>
        <end position="435"/>
    </location>
</feature>
<dbReference type="OrthoDB" id="446203at2"/>
<evidence type="ECO:0008006" key="4">
    <source>
        <dbReference type="Google" id="ProtNLM"/>
    </source>
</evidence>
<feature type="transmembrane region" description="Helical" evidence="1">
    <location>
        <begin position="31"/>
        <end position="51"/>
    </location>
</feature>
<feature type="transmembrane region" description="Helical" evidence="1">
    <location>
        <begin position="198"/>
        <end position="216"/>
    </location>
</feature>
<feature type="transmembrane region" description="Helical" evidence="1">
    <location>
        <begin position="96"/>
        <end position="116"/>
    </location>
</feature>
<keyword evidence="3" id="KW-1185">Reference proteome</keyword>
<evidence type="ECO:0000256" key="1">
    <source>
        <dbReference type="SAM" id="Phobius"/>
    </source>
</evidence>
<reference evidence="2 3" key="1">
    <citation type="submission" date="2007-03" db="EMBL/GenBank/DDBJ databases">
        <authorList>
            <person name="Stal L."/>
            <person name="Ferriera S."/>
            <person name="Johnson J."/>
            <person name="Kravitz S."/>
            <person name="Beeson K."/>
            <person name="Sutton G."/>
            <person name="Rogers Y.-H."/>
            <person name="Friedman R."/>
            <person name="Frazier M."/>
            <person name="Venter J.C."/>
        </authorList>
    </citation>
    <scope>NUCLEOTIDE SEQUENCE [LARGE SCALE GENOMIC DNA]</scope>
    <source>
        <strain evidence="2 3">CCY0110</strain>
    </source>
</reference>
<feature type="transmembrane region" description="Helical" evidence="1">
    <location>
        <begin position="262"/>
        <end position="283"/>
    </location>
</feature>
<organism evidence="2 3">
    <name type="scientific">Crocosphaera chwakensis CCY0110</name>
    <dbReference type="NCBI Taxonomy" id="391612"/>
    <lineage>
        <taxon>Bacteria</taxon>
        <taxon>Bacillati</taxon>
        <taxon>Cyanobacteriota</taxon>
        <taxon>Cyanophyceae</taxon>
        <taxon>Oscillatoriophycideae</taxon>
        <taxon>Chroococcales</taxon>
        <taxon>Aphanothecaceae</taxon>
        <taxon>Crocosphaera</taxon>
        <taxon>Crocosphaera chwakensis</taxon>
    </lineage>
</organism>
<feature type="transmembrane region" description="Helical" evidence="1">
    <location>
        <begin position="175"/>
        <end position="192"/>
    </location>
</feature>
<name>A3IKZ5_9CHRO</name>
<gene>
    <name evidence="2" type="ORF">CY0110_22247</name>
</gene>
<dbReference type="AlphaFoldDB" id="A3IKZ5"/>
<dbReference type="Proteomes" id="UP000003781">
    <property type="component" value="Unassembled WGS sequence"/>
</dbReference>
<dbReference type="eggNOG" id="COG1807">
    <property type="taxonomic scope" value="Bacteria"/>
</dbReference>
<feature type="transmembrane region" description="Helical" evidence="1">
    <location>
        <begin position="6"/>
        <end position="24"/>
    </location>
</feature>
<feature type="transmembrane region" description="Helical" evidence="1">
    <location>
        <begin position="299"/>
        <end position="319"/>
    </location>
</feature>
<keyword evidence="1" id="KW-1133">Transmembrane helix</keyword>
<protein>
    <recommendedName>
        <fullName evidence="4">Glycosyltransferase RgtA/B/C/D-like domain-containing protein</fullName>
    </recommendedName>
</protein>
<feature type="transmembrane region" description="Helical" evidence="1">
    <location>
        <begin position="57"/>
        <end position="75"/>
    </location>
</feature>
<keyword evidence="1" id="KW-0472">Membrane</keyword>
<sequence>MSFVVVTLEIFWFCFGGSLFVYNSSRRVSEALSLGIILAFILFSTIFQVSFLLKIPALSFAVEALFCILILRLAFKKKAEIELIILTLKNFFFQHKIICSIIAICWIYLFFLAIIIPPSNWDSMTYHLSRILLFQQENSLLLENVTTPRQAMFVMGSDILTHAFLRFYSDYGVGLFSFLAYVSIGLGTYALSRNFASVNISLITTIIIMGMPELCFQATSTKNDIFTGAAAIFCLQVAYRFLQVLNIQDLSLLILGTSFGASAKSTFLVFLLPFSVCLLYLILKKYKVVDILNLLRTNWSYFVILIFPSLIMSQFWLFFHNVATQNDATGLTKNNFVKPSKTKGMFANLVRYLFQSFHLFPFDYIAKGRLNINLDDHLENLYKLLFEPFFENIKMGYVNNRPYKFSIRLFPHEDFSWYGMSGFFLVLPSLFISLIKGNNFLRATSISLISFMLIVCYLVLWTPWNNRYFNLFFTASGVCIAFLLTLIINQKRNSVFQKSLLLLSIFILISSCVLNSSKPLGGLSITEFFKPNIWAKTNFGQERLYYANGYYNDDRITKFKTLVTNQSKVALIATDDSWIYHFYLTNPNVEIEPITLPEFKENYTAYDYLLCLDVQCDLTDLNASYEILWSNSNDSRKIGKLLSFPRN</sequence>
<dbReference type="EMBL" id="AAXW01000004">
    <property type="protein sequence ID" value="EAZ92864.1"/>
    <property type="molecule type" value="Genomic_DNA"/>
</dbReference>
<evidence type="ECO:0000313" key="2">
    <source>
        <dbReference type="EMBL" id="EAZ92864.1"/>
    </source>
</evidence>